<accession>A0A179IQ93</accession>
<dbReference type="PANTHER" id="PTHR35391:SF5">
    <property type="entry name" value="DUF6590 DOMAIN-CONTAINING PROTEIN"/>
    <property type="match status" value="1"/>
</dbReference>
<dbReference type="AlphaFoldDB" id="A0A179IQ93"/>
<keyword evidence="4" id="KW-1185">Reference proteome</keyword>
<organism evidence="3 4">
    <name type="scientific">Cordyceps confragosa</name>
    <name type="common">Lecanicillium lecanii</name>
    <dbReference type="NCBI Taxonomy" id="2714763"/>
    <lineage>
        <taxon>Eukaryota</taxon>
        <taxon>Fungi</taxon>
        <taxon>Dikarya</taxon>
        <taxon>Ascomycota</taxon>
        <taxon>Pezizomycotina</taxon>
        <taxon>Sordariomycetes</taxon>
        <taxon>Hypocreomycetidae</taxon>
        <taxon>Hypocreales</taxon>
        <taxon>Cordycipitaceae</taxon>
        <taxon>Akanthomyces</taxon>
    </lineage>
</organism>
<name>A0A179IQ93_CORDF</name>
<feature type="compositionally biased region" description="Basic and acidic residues" evidence="1">
    <location>
        <begin position="128"/>
        <end position="144"/>
    </location>
</feature>
<feature type="region of interest" description="Disordered" evidence="1">
    <location>
        <begin position="111"/>
        <end position="150"/>
    </location>
</feature>
<dbReference type="InterPro" id="IPR046497">
    <property type="entry name" value="DUF6590"/>
</dbReference>
<sequence>MHKHKSKPKSHRWGTWSEWTWDSTQQANVRVRQDSQGSEAKVLKVKYRPGFADSDLAGHLEYDWDQQDLNPAGHARTPRDAGVADITDRLNSLSPTGHEAHFEAAEEYAYADGATESTKSKKGKSKHKEKERSHRRHASSEEKSSTASHHGAMYTESAGLQYVQSSYGTDYQQQDPTTTVDYSQYGSAPAAYYNVLSRTTGRGAFDEEGEASSSQMAAAAQLYTGEEFDGTSHGYGNEITGTHETLALREAGELQSECEGSPMPPPETAAGEENVPGIAEGGAGELDPRYRIEHSARFQPGEIFKVHWSEPQGSMSEQPRSSSSKKQDLQNEFGTKFFVGFRRFIVVANDQGHCTCVPILTYGGKGCKKHGVKPEKHGIVYERGQKSKRLDGEPSLGFSPVRVEMTEEGEKISRESRVNYSKLVTVEHNVKVFFIGHVYSNDWQIVGDAVNSCWEKKIHQKQRRK</sequence>
<evidence type="ECO:0000256" key="1">
    <source>
        <dbReference type="SAM" id="MobiDB-lite"/>
    </source>
</evidence>
<evidence type="ECO:0000313" key="3">
    <source>
        <dbReference type="EMBL" id="OAR03781.1"/>
    </source>
</evidence>
<dbReference type="Pfam" id="PF20233">
    <property type="entry name" value="DUF6590"/>
    <property type="match status" value="1"/>
</dbReference>
<dbReference type="EMBL" id="LUKN01000249">
    <property type="protein sequence ID" value="OAR03781.1"/>
    <property type="molecule type" value="Genomic_DNA"/>
</dbReference>
<dbReference type="Proteomes" id="UP000243081">
    <property type="component" value="Unassembled WGS sequence"/>
</dbReference>
<dbReference type="OMA" id="EWTWDST"/>
<reference evidence="3 4" key="1">
    <citation type="submission" date="2016-03" db="EMBL/GenBank/DDBJ databases">
        <title>Fine-scale spatial genetic structure of a fungal parasite of coffee scale insects.</title>
        <authorList>
            <person name="Jackson D."/>
            <person name="Zemenick K.A."/>
            <person name="Malloure B."/>
            <person name="Quandt C.A."/>
            <person name="James T.Y."/>
        </authorList>
    </citation>
    <scope>NUCLEOTIDE SEQUENCE [LARGE SCALE GENOMIC DNA]</scope>
    <source>
        <strain evidence="3 4">UM487</strain>
    </source>
</reference>
<gene>
    <name evidence="3" type="ORF">LLEC1_04280</name>
</gene>
<dbReference type="OrthoDB" id="3559580at2759"/>
<comment type="caution">
    <text evidence="3">The sequence shown here is derived from an EMBL/GenBank/DDBJ whole genome shotgun (WGS) entry which is preliminary data.</text>
</comment>
<evidence type="ECO:0000259" key="2">
    <source>
        <dbReference type="Pfam" id="PF20233"/>
    </source>
</evidence>
<protein>
    <recommendedName>
        <fullName evidence="2">DUF6590 domain-containing protein</fullName>
    </recommendedName>
</protein>
<proteinExistence type="predicted"/>
<evidence type="ECO:0000313" key="4">
    <source>
        <dbReference type="Proteomes" id="UP000243081"/>
    </source>
</evidence>
<dbReference type="PANTHER" id="PTHR35391">
    <property type="entry name" value="C2H2-TYPE DOMAIN-CONTAINING PROTEIN-RELATED"/>
    <property type="match status" value="1"/>
</dbReference>
<feature type="domain" description="DUF6590" evidence="2">
    <location>
        <begin position="296"/>
        <end position="445"/>
    </location>
</feature>